<accession>A0A7H9C0C0</accession>
<keyword evidence="2" id="KW-0614">Plasmid</keyword>
<sequence>MAQEPQSFIQRIRNFFQPDDHPIQKLDQAAEDAQIDNDWHNHISERIQNAREDAEGYLKELQDEKPEQIAAVLEDTGLSFFDRTSPSWNDPDRVAAWLENDMRTIAESHGIDTQTPEGELKAYEALATFYAHIKTEISILDDVAQGASLTAAPDSIQLVDLGRWRTVDVNEEIRTVVVQTPSGFHPGYETSYMGDDGGVSFSGIAFDSFDKARHLAWSYEEGGDEGVSTAAKTFDAAAETVKTLTAQSQLTIGERAVLHDALNDVGPDDPNPAAKENVKAIEAESASIMMNLLQRAKEDLAFIRESMSQLPDHERGPVTDAYRQVVTEAAAQVEQDRQGERRHEAGSDLEL</sequence>
<protein>
    <submittedName>
        <fullName evidence="2">Uncharacterized protein</fullName>
    </submittedName>
</protein>
<evidence type="ECO:0000256" key="1">
    <source>
        <dbReference type="SAM" id="MobiDB-lite"/>
    </source>
</evidence>
<proteinExistence type="predicted"/>
<evidence type="ECO:0000313" key="2">
    <source>
        <dbReference type="EMBL" id="QLH17054.1"/>
    </source>
</evidence>
<geneLocation type="plasmid" evidence="2 3">
    <name>unnamed2</name>
</geneLocation>
<dbReference type="Proteomes" id="UP000509322">
    <property type="component" value="Plasmid unnamed2"/>
</dbReference>
<feature type="compositionally biased region" description="Basic and acidic residues" evidence="1">
    <location>
        <begin position="334"/>
        <end position="351"/>
    </location>
</feature>
<gene>
    <name evidence="2" type="ORF">HYQ43_22800</name>
</gene>
<evidence type="ECO:0000313" key="3">
    <source>
        <dbReference type="Proteomes" id="UP000509322"/>
    </source>
</evidence>
<organism evidence="2 3">
    <name type="scientific">Paracoccus pantotrophus</name>
    <name type="common">Thiosphaera pantotropha</name>
    <dbReference type="NCBI Taxonomy" id="82367"/>
    <lineage>
        <taxon>Bacteria</taxon>
        <taxon>Pseudomonadati</taxon>
        <taxon>Pseudomonadota</taxon>
        <taxon>Alphaproteobacteria</taxon>
        <taxon>Rhodobacterales</taxon>
        <taxon>Paracoccaceae</taxon>
        <taxon>Paracoccus</taxon>
    </lineage>
</organism>
<reference evidence="2 3" key="1">
    <citation type="submission" date="2020-07" db="EMBL/GenBank/DDBJ databases">
        <title>The complete genome of Paracoccus pantotrophus ACCC 10489.</title>
        <authorList>
            <person name="Si Y."/>
        </authorList>
    </citation>
    <scope>NUCLEOTIDE SEQUENCE [LARGE SCALE GENOMIC DNA]</scope>
    <source>
        <strain evidence="2 3">ACCC10489</strain>
        <plasmid evidence="2 3">unnamed2</plasmid>
    </source>
</reference>
<dbReference type="RefSeq" id="WP_179922309.1">
    <property type="nucleotide sequence ID" value="NZ_CP058692.1"/>
</dbReference>
<dbReference type="AlphaFoldDB" id="A0A7H9C0C0"/>
<name>A0A7H9C0C0_PARPN</name>
<feature type="region of interest" description="Disordered" evidence="1">
    <location>
        <begin position="331"/>
        <end position="351"/>
    </location>
</feature>
<dbReference type="EMBL" id="CP058692">
    <property type="protein sequence ID" value="QLH17054.1"/>
    <property type="molecule type" value="Genomic_DNA"/>
</dbReference>